<dbReference type="AlphaFoldDB" id="A0A1M5DZL8"/>
<keyword evidence="2" id="KW-1185">Reference proteome</keyword>
<dbReference type="RefSeq" id="WP_073418551.1">
    <property type="nucleotide sequence ID" value="NZ_FQVX01000001.1"/>
</dbReference>
<organism evidence="1 2">
    <name type="scientific">Geodermatophilus nigrescens</name>
    <dbReference type="NCBI Taxonomy" id="1070870"/>
    <lineage>
        <taxon>Bacteria</taxon>
        <taxon>Bacillati</taxon>
        <taxon>Actinomycetota</taxon>
        <taxon>Actinomycetes</taxon>
        <taxon>Geodermatophilales</taxon>
        <taxon>Geodermatophilaceae</taxon>
        <taxon>Geodermatophilus</taxon>
    </lineage>
</organism>
<dbReference type="Gene3D" id="3.30.530.20">
    <property type="match status" value="1"/>
</dbReference>
<dbReference type="STRING" id="1070870.SAMN05444351_0594"/>
<dbReference type="Pfam" id="PF10604">
    <property type="entry name" value="Polyketide_cyc2"/>
    <property type="match status" value="1"/>
</dbReference>
<dbReference type="InterPro" id="IPR019587">
    <property type="entry name" value="Polyketide_cyclase/dehydratase"/>
</dbReference>
<reference evidence="1 2" key="1">
    <citation type="submission" date="2016-11" db="EMBL/GenBank/DDBJ databases">
        <authorList>
            <person name="Jaros S."/>
            <person name="Januszkiewicz K."/>
            <person name="Wedrychowicz H."/>
        </authorList>
    </citation>
    <scope>NUCLEOTIDE SEQUENCE [LARGE SCALE GENOMIC DNA]</scope>
    <source>
        <strain evidence="1 2">DSM 45408</strain>
    </source>
</reference>
<dbReference type="Proteomes" id="UP000184471">
    <property type="component" value="Unassembled WGS sequence"/>
</dbReference>
<protein>
    <submittedName>
        <fullName evidence="1">Uncharacterized conserved protein YndB, AHSA1/START domain</fullName>
    </submittedName>
</protein>
<proteinExistence type="predicted"/>
<sequence length="159" mass="17334">MSLRIPPSVGVEVEVAAALEAVWSVLADPTRIGEWSAECVRAAWLPGSTHVAPGARFRGENRVGRSRWARVCEVTEVDPGRVLAWRTLPGGPYRDRTHWRVVLEPTATGTRIAQRYDLTGMPVAMELLAALLLPAHRDRSAGLRADLERLGRVAAGVPV</sequence>
<evidence type="ECO:0000313" key="2">
    <source>
        <dbReference type="Proteomes" id="UP000184471"/>
    </source>
</evidence>
<accession>A0A1M5DZL8</accession>
<dbReference type="SUPFAM" id="SSF55961">
    <property type="entry name" value="Bet v1-like"/>
    <property type="match status" value="1"/>
</dbReference>
<dbReference type="EMBL" id="FQVX01000001">
    <property type="protein sequence ID" value="SHF72433.1"/>
    <property type="molecule type" value="Genomic_DNA"/>
</dbReference>
<evidence type="ECO:0000313" key="1">
    <source>
        <dbReference type="EMBL" id="SHF72433.1"/>
    </source>
</evidence>
<dbReference type="InterPro" id="IPR023393">
    <property type="entry name" value="START-like_dom_sf"/>
</dbReference>
<gene>
    <name evidence="1" type="ORF">SAMN05444351_0594</name>
</gene>
<name>A0A1M5DZL8_9ACTN</name>